<reference evidence="8" key="1">
    <citation type="submission" date="2020-03" db="EMBL/GenBank/DDBJ databases">
        <title>A transcriptome and proteome of the tick Rhipicephalus microplus shaped by the genetic composition of its hosts and developmental stage.</title>
        <authorList>
            <person name="Garcia G.R."/>
            <person name="Ribeiro J.M.C."/>
            <person name="Maruyama S.R."/>
            <person name="Gardinasse L.G."/>
            <person name="Nelson K."/>
            <person name="Ferreira B.R."/>
            <person name="Andrade T.G."/>
            <person name="Santos I.K.F.M."/>
        </authorList>
    </citation>
    <scope>NUCLEOTIDE SEQUENCE</scope>
    <source>
        <strain evidence="8">NSGR</strain>
        <tissue evidence="8">Salivary glands</tissue>
    </source>
</reference>
<organism evidence="8">
    <name type="scientific">Rhipicephalus microplus</name>
    <name type="common">Cattle tick</name>
    <name type="synonym">Boophilus microplus</name>
    <dbReference type="NCBI Taxonomy" id="6941"/>
    <lineage>
        <taxon>Eukaryota</taxon>
        <taxon>Metazoa</taxon>
        <taxon>Ecdysozoa</taxon>
        <taxon>Arthropoda</taxon>
        <taxon>Chelicerata</taxon>
        <taxon>Arachnida</taxon>
        <taxon>Acari</taxon>
        <taxon>Parasitiformes</taxon>
        <taxon>Ixodida</taxon>
        <taxon>Ixodoidea</taxon>
        <taxon>Ixodidae</taxon>
        <taxon>Rhipicephalinae</taxon>
        <taxon>Rhipicephalus</taxon>
        <taxon>Boophilus</taxon>
    </lineage>
</organism>
<keyword evidence="2" id="KW-0677">Repeat</keyword>
<dbReference type="VEuPathDB" id="VectorBase:LOC119167547"/>
<name>A0A6G5ADU6_RHIMP</name>
<dbReference type="InterPro" id="IPR013087">
    <property type="entry name" value="Znf_C2H2_type"/>
</dbReference>
<dbReference type="PANTHER" id="PTHR24379">
    <property type="entry name" value="KRAB AND ZINC FINGER DOMAIN-CONTAINING"/>
    <property type="match status" value="1"/>
</dbReference>
<evidence type="ECO:0000256" key="1">
    <source>
        <dbReference type="ARBA" id="ARBA00022723"/>
    </source>
</evidence>
<sequence length="190" mass="21225">MGHPPRQSDFSEMDHDEMAAESVHQAAQSPACELDDVPVKSVQVQLLTHEEASQADKKILSTSATQTESQDISAASLSSASLKQSSPFAFVRGQLHSCQQCTYVTLDKSAMNIHLQNHNSKPFFECHLCPGAFTRNSEFELHVLTHKQWRPSFSGHCNADFSQKSTLSDHMLTHTGKRPFHCRPLQCIYL</sequence>
<dbReference type="Gene3D" id="3.30.160.60">
    <property type="entry name" value="Classic Zinc Finger"/>
    <property type="match status" value="2"/>
</dbReference>
<keyword evidence="3 5" id="KW-0863">Zinc-finger</keyword>
<dbReference type="SUPFAM" id="SSF57667">
    <property type="entry name" value="beta-beta-alpha zinc fingers"/>
    <property type="match status" value="2"/>
</dbReference>
<protein>
    <recommendedName>
        <fullName evidence="7">C2H2-type domain-containing protein</fullName>
    </recommendedName>
</protein>
<evidence type="ECO:0000259" key="7">
    <source>
        <dbReference type="PROSITE" id="PS50157"/>
    </source>
</evidence>
<dbReference type="PROSITE" id="PS50157">
    <property type="entry name" value="ZINC_FINGER_C2H2_2"/>
    <property type="match status" value="2"/>
</dbReference>
<proteinExistence type="predicted"/>
<evidence type="ECO:0000256" key="3">
    <source>
        <dbReference type="ARBA" id="ARBA00022771"/>
    </source>
</evidence>
<feature type="region of interest" description="Disordered" evidence="6">
    <location>
        <begin position="1"/>
        <end position="34"/>
    </location>
</feature>
<evidence type="ECO:0000256" key="5">
    <source>
        <dbReference type="PROSITE-ProRule" id="PRU00042"/>
    </source>
</evidence>
<dbReference type="EMBL" id="GIKN01005934">
    <property type="protein sequence ID" value="NIE48207.1"/>
    <property type="molecule type" value="Transcribed_RNA"/>
</dbReference>
<feature type="domain" description="C2H2-type" evidence="7">
    <location>
        <begin position="124"/>
        <end position="151"/>
    </location>
</feature>
<evidence type="ECO:0000256" key="6">
    <source>
        <dbReference type="SAM" id="MobiDB-lite"/>
    </source>
</evidence>
<feature type="domain" description="C2H2-type" evidence="7">
    <location>
        <begin position="157"/>
        <end position="179"/>
    </location>
</feature>
<dbReference type="OrthoDB" id="6411885at2759"/>
<dbReference type="InterPro" id="IPR036236">
    <property type="entry name" value="Znf_C2H2_sf"/>
</dbReference>
<dbReference type="AlphaFoldDB" id="A0A6G5ADU6"/>
<accession>A0A6G5ADU6</accession>
<keyword evidence="4" id="KW-0862">Zinc</keyword>
<dbReference type="Pfam" id="PF00096">
    <property type="entry name" value="zf-C2H2"/>
    <property type="match status" value="1"/>
</dbReference>
<evidence type="ECO:0000313" key="8">
    <source>
        <dbReference type="EMBL" id="NIE48207.1"/>
    </source>
</evidence>
<evidence type="ECO:0000256" key="4">
    <source>
        <dbReference type="ARBA" id="ARBA00022833"/>
    </source>
</evidence>
<dbReference type="GO" id="GO:0008270">
    <property type="term" value="F:zinc ion binding"/>
    <property type="evidence" value="ECO:0007669"/>
    <property type="project" value="UniProtKB-KW"/>
</dbReference>
<keyword evidence="1" id="KW-0479">Metal-binding</keyword>
<dbReference type="SMART" id="SM00355">
    <property type="entry name" value="ZnF_C2H2"/>
    <property type="match status" value="3"/>
</dbReference>
<dbReference type="PROSITE" id="PS00028">
    <property type="entry name" value="ZINC_FINGER_C2H2_1"/>
    <property type="match status" value="1"/>
</dbReference>
<evidence type="ECO:0000256" key="2">
    <source>
        <dbReference type="ARBA" id="ARBA00022737"/>
    </source>
</evidence>
<dbReference type="PANTHER" id="PTHR24379:SF121">
    <property type="entry name" value="C2H2-TYPE DOMAIN-CONTAINING PROTEIN"/>
    <property type="match status" value="1"/>
</dbReference>